<dbReference type="EMBL" id="JARGEI010000018">
    <property type="protein sequence ID" value="KAJ8715422.1"/>
    <property type="molecule type" value="Genomic_DNA"/>
</dbReference>
<evidence type="ECO:0000256" key="2">
    <source>
        <dbReference type="SAM" id="SignalP"/>
    </source>
</evidence>
<protein>
    <recommendedName>
        <fullName evidence="3">C-type lectin domain-containing protein</fullName>
    </recommendedName>
</protein>
<dbReference type="Pfam" id="PF00059">
    <property type="entry name" value="Lectin_C"/>
    <property type="match status" value="2"/>
</dbReference>
<dbReference type="PANTHER" id="PTHR22801">
    <property type="entry name" value="LITHOSTATHINE"/>
    <property type="match status" value="1"/>
</dbReference>
<accession>A0AAD7YH02</accession>
<proteinExistence type="predicted"/>
<reference evidence="4" key="1">
    <citation type="submission" date="2023-03" db="EMBL/GenBank/DDBJ databases">
        <title>Chromosome-level genomes of two armyworms, Mythimna separata and Mythimna loreyi, provide insights into the biosynthesis and reception of sex pheromones.</title>
        <authorList>
            <person name="Zhao H."/>
        </authorList>
    </citation>
    <scope>NUCLEOTIDE SEQUENCE</scope>
    <source>
        <strain evidence="4">BeijingLab</strain>
        <tissue evidence="4">Pupa</tissue>
    </source>
</reference>
<dbReference type="PANTHER" id="PTHR22801:SF63">
    <property type="entry name" value="C-TYPE LECTIN DOMAIN-CONTAINING PROTEIN"/>
    <property type="match status" value="1"/>
</dbReference>
<feature type="domain" description="C-type lectin" evidence="3">
    <location>
        <begin position="179"/>
        <end position="306"/>
    </location>
</feature>
<keyword evidence="5" id="KW-1185">Reference proteome</keyword>
<name>A0AAD7YH02_MYTSE</name>
<organism evidence="4 5">
    <name type="scientific">Mythimna separata</name>
    <name type="common">Oriental armyworm</name>
    <name type="synonym">Pseudaletia separata</name>
    <dbReference type="NCBI Taxonomy" id="271217"/>
    <lineage>
        <taxon>Eukaryota</taxon>
        <taxon>Metazoa</taxon>
        <taxon>Ecdysozoa</taxon>
        <taxon>Arthropoda</taxon>
        <taxon>Hexapoda</taxon>
        <taxon>Insecta</taxon>
        <taxon>Pterygota</taxon>
        <taxon>Neoptera</taxon>
        <taxon>Endopterygota</taxon>
        <taxon>Lepidoptera</taxon>
        <taxon>Glossata</taxon>
        <taxon>Ditrysia</taxon>
        <taxon>Noctuoidea</taxon>
        <taxon>Noctuidae</taxon>
        <taxon>Noctuinae</taxon>
        <taxon>Hadenini</taxon>
        <taxon>Mythimna</taxon>
    </lineage>
</organism>
<dbReference type="AlphaFoldDB" id="A0AAD7YH02"/>
<evidence type="ECO:0000313" key="5">
    <source>
        <dbReference type="Proteomes" id="UP001231518"/>
    </source>
</evidence>
<dbReference type="InterPro" id="IPR050801">
    <property type="entry name" value="Ca-Dep_Lectins_ImmuneDev"/>
</dbReference>
<dbReference type="SUPFAM" id="SSF56436">
    <property type="entry name" value="C-type lectin-like"/>
    <property type="match status" value="2"/>
</dbReference>
<feature type="signal peptide" evidence="2">
    <location>
        <begin position="1"/>
        <end position="21"/>
    </location>
</feature>
<comment type="caution">
    <text evidence="4">The sequence shown here is derived from an EMBL/GenBank/DDBJ whole genome shotgun (WGS) entry which is preliminary data.</text>
</comment>
<dbReference type="CDD" id="cd00037">
    <property type="entry name" value="CLECT"/>
    <property type="match status" value="2"/>
</dbReference>
<dbReference type="PROSITE" id="PS00615">
    <property type="entry name" value="C_TYPE_LECTIN_1"/>
    <property type="match status" value="1"/>
</dbReference>
<dbReference type="SMART" id="SM00034">
    <property type="entry name" value="CLECT"/>
    <property type="match status" value="2"/>
</dbReference>
<dbReference type="InterPro" id="IPR001304">
    <property type="entry name" value="C-type_lectin-like"/>
</dbReference>
<dbReference type="Proteomes" id="UP001231518">
    <property type="component" value="Chromosome 24"/>
</dbReference>
<dbReference type="PROSITE" id="PS50041">
    <property type="entry name" value="C_TYPE_LECTIN_2"/>
    <property type="match status" value="2"/>
</dbReference>
<gene>
    <name evidence="4" type="ORF">PYW07_009904</name>
</gene>
<dbReference type="InterPro" id="IPR016187">
    <property type="entry name" value="CTDL_fold"/>
</dbReference>
<dbReference type="InterPro" id="IPR016186">
    <property type="entry name" value="C-type_lectin-like/link_sf"/>
</dbReference>
<evidence type="ECO:0000313" key="4">
    <source>
        <dbReference type="EMBL" id="KAJ8715422.1"/>
    </source>
</evidence>
<feature type="domain" description="C-type lectin" evidence="3">
    <location>
        <begin position="41"/>
        <end position="155"/>
    </location>
</feature>
<dbReference type="InterPro" id="IPR018378">
    <property type="entry name" value="C-type_lectin_CS"/>
</dbReference>
<keyword evidence="1" id="KW-1015">Disulfide bond</keyword>
<sequence length="319" mass="35605">MNYYLKYLVLLSILNFSYSEGSKLFRCDYQYSSEAKGWFKYHVVPATWSEARLQCDLEGAVLASPTTPEIKAKMISFINSTGNEIISDAVFTGIHATFAKGAFYSIDGVPLSKIPHSWAFKEPDNKGNKESCLIIDSDGDLADLSCEETRPFICYRSESKKVNINECGTFDSEYRLDARTNKCYKFHPIPRIFTRAFFACAAEGGHLAIINSNTEAKVLSEIFAKYPERTLVGMPYKNVAFVGIHDWNEHADWRTIHGQTLAEAGFGTFSPGNPSNGAPGQYCGAIYRIGQLDDMYCDKLAAFFCEKSPDYNAPCALSN</sequence>
<evidence type="ECO:0000259" key="3">
    <source>
        <dbReference type="PROSITE" id="PS50041"/>
    </source>
</evidence>
<feature type="chain" id="PRO_5042113550" description="C-type lectin domain-containing protein" evidence="2">
    <location>
        <begin position="22"/>
        <end position="319"/>
    </location>
</feature>
<dbReference type="Gene3D" id="3.10.100.10">
    <property type="entry name" value="Mannose-Binding Protein A, subunit A"/>
    <property type="match status" value="2"/>
</dbReference>
<keyword evidence="2" id="KW-0732">Signal</keyword>
<evidence type="ECO:0000256" key="1">
    <source>
        <dbReference type="ARBA" id="ARBA00023157"/>
    </source>
</evidence>